<gene>
    <name evidence="2" type="ORF">DL546_001663</name>
</gene>
<dbReference type="Proteomes" id="UP000275385">
    <property type="component" value="Unassembled WGS sequence"/>
</dbReference>
<accession>A0A420YD25</accession>
<evidence type="ECO:0000313" key="3">
    <source>
        <dbReference type="Proteomes" id="UP000275385"/>
    </source>
</evidence>
<comment type="caution">
    <text evidence="2">The sequence shown here is derived from an EMBL/GenBank/DDBJ whole genome shotgun (WGS) entry which is preliminary data.</text>
</comment>
<dbReference type="AlphaFoldDB" id="A0A420YD25"/>
<feature type="compositionally biased region" description="Basic and acidic residues" evidence="1">
    <location>
        <begin position="146"/>
        <end position="178"/>
    </location>
</feature>
<evidence type="ECO:0000313" key="2">
    <source>
        <dbReference type="EMBL" id="RKU45773.1"/>
    </source>
</evidence>
<proteinExistence type="predicted"/>
<feature type="region of interest" description="Disordered" evidence="1">
    <location>
        <begin position="146"/>
        <end position="184"/>
    </location>
</feature>
<sequence>MASTSSTTDLTSSVSRLSLKTGTGSKAKATKAKKAPVADSWEDEDLSSSGSDTETEARSPNQDTKPPQDESLDSGTLAPPPTPISPTYNDAAVSTPYSPSTSAYPASSQSDCASREMKRPEKTDAVARRMIAAGLGLRVKRTEEEKAYDRAVREKERKRREQEREQEKRRQEEAEKAKQSIWDD</sequence>
<feature type="region of interest" description="Disordered" evidence="1">
    <location>
        <begin position="1"/>
        <end position="125"/>
    </location>
</feature>
<organism evidence="2 3">
    <name type="scientific">Coniochaeta pulveracea</name>
    <dbReference type="NCBI Taxonomy" id="177199"/>
    <lineage>
        <taxon>Eukaryota</taxon>
        <taxon>Fungi</taxon>
        <taxon>Dikarya</taxon>
        <taxon>Ascomycota</taxon>
        <taxon>Pezizomycotina</taxon>
        <taxon>Sordariomycetes</taxon>
        <taxon>Sordariomycetidae</taxon>
        <taxon>Coniochaetales</taxon>
        <taxon>Coniochaetaceae</taxon>
        <taxon>Coniochaeta</taxon>
    </lineage>
</organism>
<protein>
    <submittedName>
        <fullName evidence="2">Uncharacterized protein</fullName>
    </submittedName>
</protein>
<feature type="compositionally biased region" description="Basic and acidic residues" evidence="1">
    <location>
        <begin position="113"/>
        <end position="125"/>
    </location>
</feature>
<dbReference type="EMBL" id="QVQW01000018">
    <property type="protein sequence ID" value="RKU45773.1"/>
    <property type="molecule type" value="Genomic_DNA"/>
</dbReference>
<keyword evidence="3" id="KW-1185">Reference proteome</keyword>
<feature type="compositionally biased region" description="Low complexity" evidence="1">
    <location>
        <begin position="1"/>
        <end position="27"/>
    </location>
</feature>
<feature type="compositionally biased region" description="Polar residues" evidence="1">
    <location>
        <begin position="47"/>
        <end position="65"/>
    </location>
</feature>
<dbReference type="OrthoDB" id="5418203at2759"/>
<evidence type="ECO:0000256" key="1">
    <source>
        <dbReference type="SAM" id="MobiDB-lite"/>
    </source>
</evidence>
<feature type="compositionally biased region" description="Low complexity" evidence="1">
    <location>
        <begin position="94"/>
        <end position="108"/>
    </location>
</feature>
<name>A0A420YD25_9PEZI</name>
<reference evidence="2 3" key="1">
    <citation type="submission" date="2018-08" db="EMBL/GenBank/DDBJ databases">
        <title>Draft genome of the lignicolous fungus Coniochaeta pulveracea.</title>
        <authorList>
            <person name="Borstlap C.J."/>
            <person name="De Witt R.N."/>
            <person name="Botha A."/>
            <person name="Volschenk H."/>
        </authorList>
    </citation>
    <scope>NUCLEOTIDE SEQUENCE [LARGE SCALE GENOMIC DNA]</scope>
    <source>
        <strain evidence="2 3">CAB683</strain>
    </source>
</reference>